<dbReference type="EMBL" id="PGCI01000360">
    <property type="protein sequence ID" value="PLW28593.1"/>
    <property type="molecule type" value="Genomic_DNA"/>
</dbReference>
<protein>
    <submittedName>
        <fullName evidence="2">Uncharacterized protein</fullName>
    </submittedName>
</protein>
<proteinExistence type="predicted"/>
<gene>
    <name evidence="2" type="ORF">PCASD_20663</name>
</gene>
<dbReference type="AlphaFoldDB" id="A0A2N5TSV3"/>
<evidence type="ECO:0000313" key="2">
    <source>
        <dbReference type="EMBL" id="PLW28593.1"/>
    </source>
</evidence>
<organism evidence="2 3">
    <name type="scientific">Puccinia coronata f. sp. avenae</name>
    <dbReference type="NCBI Taxonomy" id="200324"/>
    <lineage>
        <taxon>Eukaryota</taxon>
        <taxon>Fungi</taxon>
        <taxon>Dikarya</taxon>
        <taxon>Basidiomycota</taxon>
        <taxon>Pucciniomycotina</taxon>
        <taxon>Pucciniomycetes</taxon>
        <taxon>Pucciniales</taxon>
        <taxon>Pucciniaceae</taxon>
        <taxon>Puccinia</taxon>
    </lineage>
</organism>
<accession>A0A2N5TSV3</accession>
<feature type="compositionally biased region" description="Polar residues" evidence="1">
    <location>
        <begin position="58"/>
        <end position="68"/>
    </location>
</feature>
<sequence length="76" mass="8760">MIEDGWTGDQILCRLMRVHHGEKWKFLCGYRNRTRTFSIQSAGDVGSGPLRKPFFECQPTSNHNPTTPKRQRNVVA</sequence>
<comment type="caution">
    <text evidence="2">The sequence shown here is derived from an EMBL/GenBank/DDBJ whole genome shotgun (WGS) entry which is preliminary data.</text>
</comment>
<dbReference type="Proteomes" id="UP000235392">
    <property type="component" value="Unassembled WGS sequence"/>
</dbReference>
<name>A0A2N5TSV3_9BASI</name>
<reference evidence="2 3" key="1">
    <citation type="submission" date="2017-11" db="EMBL/GenBank/DDBJ databases">
        <title>De novo assembly and phasing of dikaryotic genomes from two isolates of Puccinia coronata f. sp. avenae, the causal agent of oat crown rust.</title>
        <authorList>
            <person name="Miller M.E."/>
            <person name="Zhang Y."/>
            <person name="Omidvar V."/>
            <person name="Sperschneider J."/>
            <person name="Schwessinger B."/>
            <person name="Raley C."/>
            <person name="Palmer J.M."/>
            <person name="Garnica D."/>
            <person name="Upadhyaya N."/>
            <person name="Rathjen J."/>
            <person name="Taylor J.M."/>
            <person name="Park R.F."/>
            <person name="Dodds P.N."/>
            <person name="Hirsch C.D."/>
            <person name="Kianian S.F."/>
            <person name="Figueroa M."/>
        </authorList>
    </citation>
    <scope>NUCLEOTIDE SEQUENCE [LARGE SCALE GENOMIC DNA]</scope>
    <source>
        <strain evidence="2">12SD80</strain>
    </source>
</reference>
<evidence type="ECO:0000313" key="3">
    <source>
        <dbReference type="Proteomes" id="UP000235392"/>
    </source>
</evidence>
<feature type="region of interest" description="Disordered" evidence="1">
    <location>
        <begin position="56"/>
        <end position="76"/>
    </location>
</feature>
<evidence type="ECO:0000256" key="1">
    <source>
        <dbReference type="SAM" id="MobiDB-lite"/>
    </source>
</evidence>